<feature type="domain" description="Fido" evidence="3">
    <location>
        <begin position="188"/>
        <end position="341"/>
    </location>
</feature>
<comment type="caution">
    <text evidence="4">The sequence shown here is derived from an EMBL/GenBank/DDBJ whole genome shotgun (WGS) entry which is preliminary data.</text>
</comment>
<dbReference type="SUPFAM" id="SSF140931">
    <property type="entry name" value="Fic-like"/>
    <property type="match status" value="1"/>
</dbReference>
<reference evidence="4 5" key="1">
    <citation type="journal article" date="2016" name="Environ. Microbiol.">
        <title>Genomic resolution of a cold subsurface aquifer community provides metabolic insights for novel microbes adapted to high CO concentrations.</title>
        <authorList>
            <person name="Probst A.J."/>
            <person name="Castelle C.J."/>
            <person name="Singh A."/>
            <person name="Brown C.T."/>
            <person name="Anantharaman K."/>
            <person name="Sharon I."/>
            <person name="Hug L.A."/>
            <person name="Burstein D."/>
            <person name="Emerson J.B."/>
            <person name="Thomas B.C."/>
            <person name="Banfield J.F."/>
        </authorList>
    </citation>
    <scope>NUCLEOTIDE SEQUENCE [LARGE SCALE GENOMIC DNA]</scope>
    <source>
        <strain evidence="4">CG1_02_37_22</strain>
    </source>
</reference>
<dbReference type="InterPro" id="IPR003812">
    <property type="entry name" value="Fido"/>
</dbReference>
<feature type="active site" evidence="1">
    <location>
        <position position="276"/>
    </location>
</feature>
<evidence type="ECO:0000256" key="1">
    <source>
        <dbReference type="PIRSR" id="PIRSR640198-1"/>
    </source>
</evidence>
<accession>A0A1J4TMF6</accession>
<feature type="binding site" evidence="2">
    <location>
        <begin position="280"/>
        <end position="287"/>
    </location>
    <ligand>
        <name>ATP</name>
        <dbReference type="ChEBI" id="CHEBI:30616"/>
    </ligand>
</feature>
<dbReference type="PANTHER" id="PTHR13504:SF38">
    <property type="entry name" value="FIDO DOMAIN-CONTAINING PROTEIN"/>
    <property type="match status" value="1"/>
</dbReference>
<keyword evidence="2" id="KW-0067">ATP-binding</keyword>
<gene>
    <name evidence="4" type="ORF">AUJ73_04570</name>
</gene>
<evidence type="ECO:0000313" key="4">
    <source>
        <dbReference type="EMBL" id="OIO13002.1"/>
    </source>
</evidence>
<proteinExistence type="predicted"/>
<evidence type="ECO:0000313" key="5">
    <source>
        <dbReference type="Proteomes" id="UP000183120"/>
    </source>
</evidence>
<organism evidence="4 5">
    <name type="scientific">Candidatus Gottesmanbacteria bacterium CG1_02_37_22</name>
    <dbReference type="NCBI Taxonomy" id="1805209"/>
    <lineage>
        <taxon>Bacteria</taxon>
        <taxon>Candidatus Gottesmaniibacteriota</taxon>
    </lineage>
</organism>
<dbReference type="PANTHER" id="PTHR13504">
    <property type="entry name" value="FIDO DOMAIN-CONTAINING PROTEIN DDB_G0283145"/>
    <property type="match status" value="1"/>
</dbReference>
<protein>
    <recommendedName>
        <fullName evidence="3">Fido domain-containing protein</fullName>
    </recommendedName>
</protein>
<dbReference type="EMBL" id="MNUY01000072">
    <property type="protein sequence ID" value="OIO13002.1"/>
    <property type="molecule type" value="Genomic_DNA"/>
</dbReference>
<dbReference type="Pfam" id="PF02661">
    <property type="entry name" value="Fic"/>
    <property type="match status" value="1"/>
</dbReference>
<evidence type="ECO:0000259" key="3">
    <source>
        <dbReference type="PROSITE" id="PS51459"/>
    </source>
</evidence>
<dbReference type="Gene3D" id="1.10.3290.10">
    <property type="entry name" value="Fido-like domain"/>
    <property type="match status" value="1"/>
</dbReference>
<keyword evidence="2" id="KW-0547">Nucleotide-binding</keyword>
<dbReference type="AlphaFoldDB" id="A0A1J4TMF6"/>
<evidence type="ECO:0000256" key="2">
    <source>
        <dbReference type="PIRSR" id="PIRSR640198-2"/>
    </source>
</evidence>
<dbReference type="GO" id="GO:0005524">
    <property type="term" value="F:ATP binding"/>
    <property type="evidence" value="ECO:0007669"/>
    <property type="project" value="UniProtKB-KW"/>
</dbReference>
<sequence length="444" mass="52179">MEFFKLDKPDLNLVIPSKVLELLSKDTQEYGEAVNKASEPNYYYWDTIKYKKPPTLLSIEEYWWLIKQVRKISSRKTSIKSETGEYFIWRRPFSADELLNRIDVKLGGEIFSHYSQIITPFGKQRLLTKSIIEEAIASSQLEGAATTTPIAKKMLLENRSPRDKSERMIVNNYKTMQALNEKYKDQKMSIDLLMELHALIAKDTLEKDKIGKLRTDGDGISVNDGTNYIYHIPPKEAFVREELPRLIDFANDQDKAGFIHPVIKAIFLHFWVGYLHPFYDGNGRIARTLFYWYLLKKGYWAIQYLPISLVIKNAYIQYGMAFVYSEQDDNDITYFYDFHMHKLILAMKNFDEYIHRKVEENTVIEGVLEAKYQLNDRQTELLRYLLIKGQDHYVTPSSHIKLYKVSKVTALKDLQLLMRQNLVTKKKTGRNTRYFGTEKLFSQK</sequence>
<dbReference type="STRING" id="1805209.AUJ73_04570"/>
<dbReference type="InterPro" id="IPR036597">
    <property type="entry name" value="Fido-like_dom_sf"/>
</dbReference>
<name>A0A1J4TMF6_9BACT</name>
<dbReference type="PROSITE" id="PS51459">
    <property type="entry name" value="FIDO"/>
    <property type="match status" value="1"/>
</dbReference>
<dbReference type="Proteomes" id="UP000183120">
    <property type="component" value="Unassembled WGS sequence"/>
</dbReference>
<dbReference type="InterPro" id="IPR040198">
    <property type="entry name" value="Fido_containing"/>
</dbReference>